<dbReference type="Proteomes" id="UP001477278">
    <property type="component" value="Unassembled WGS sequence"/>
</dbReference>
<evidence type="ECO:0000313" key="1">
    <source>
        <dbReference type="EMBL" id="MEO3682333.1"/>
    </source>
</evidence>
<organism evidence="1 2">
    <name type="scientific">Shewanella vesiculosa</name>
    <dbReference type="NCBI Taxonomy" id="518738"/>
    <lineage>
        <taxon>Bacteria</taxon>
        <taxon>Pseudomonadati</taxon>
        <taxon>Pseudomonadota</taxon>
        <taxon>Gammaproteobacteria</taxon>
        <taxon>Alteromonadales</taxon>
        <taxon>Shewanellaceae</taxon>
        <taxon>Shewanella</taxon>
    </lineage>
</organism>
<keyword evidence="2" id="KW-1185">Reference proteome</keyword>
<comment type="caution">
    <text evidence="1">The sequence shown here is derived from an EMBL/GenBank/DDBJ whole genome shotgun (WGS) entry which is preliminary data.</text>
</comment>
<reference evidence="1 2" key="1">
    <citation type="submission" date="2024-05" db="EMBL/GenBank/DDBJ databases">
        <title>Genome sequencing of Marine Estuary Bacteria, Shewanella vesiculosa and S. baltica, and Pseudomonas syringae.</title>
        <authorList>
            <person name="Gurung A."/>
            <person name="Maclea K.S."/>
        </authorList>
    </citation>
    <scope>NUCLEOTIDE SEQUENCE [LARGE SCALE GENOMIC DNA]</scope>
    <source>
        <strain evidence="1 2">1A</strain>
    </source>
</reference>
<gene>
    <name evidence="1" type="ORF">ABHN84_08515</name>
</gene>
<dbReference type="RefSeq" id="WP_347690014.1">
    <property type="nucleotide sequence ID" value="NZ_JBDPZN010000002.1"/>
</dbReference>
<protein>
    <submittedName>
        <fullName evidence="1">Uncharacterized protein</fullName>
    </submittedName>
</protein>
<evidence type="ECO:0000313" key="2">
    <source>
        <dbReference type="Proteomes" id="UP001477278"/>
    </source>
</evidence>
<name>A0ABV0FRU9_9GAMM</name>
<accession>A0ABV0FRU9</accession>
<sequence>MRDFVLEDNYPPLMNKAEVNYLVANGYERSATKDSQKFVGILSGIDVFKCRSYGKSLGSHSI</sequence>
<dbReference type="EMBL" id="JBDPZN010000002">
    <property type="protein sequence ID" value="MEO3682333.1"/>
    <property type="molecule type" value="Genomic_DNA"/>
</dbReference>
<proteinExistence type="predicted"/>